<feature type="compositionally biased region" description="Low complexity" evidence="5">
    <location>
        <begin position="241"/>
        <end position="255"/>
    </location>
</feature>
<accession>A0A443NIR3</accession>
<keyword evidence="2" id="KW-0238">DNA-binding</keyword>
<feature type="region of interest" description="Disordered" evidence="5">
    <location>
        <begin position="1"/>
        <end position="38"/>
    </location>
</feature>
<dbReference type="PROSITE" id="PS50888">
    <property type="entry name" value="BHLH"/>
    <property type="match status" value="1"/>
</dbReference>
<feature type="region of interest" description="Disordered" evidence="5">
    <location>
        <begin position="199"/>
        <end position="255"/>
    </location>
</feature>
<dbReference type="STRING" id="337451.A0A443NIR3"/>
<reference evidence="7 8" key="1">
    <citation type="journal article" date="2019" name="Nat. Plants">
        <title>Stout camphor tree genome fills gaps in understanding of flowering plant genome evolution.</title>
        <authorList>
            <person name="Chaw S.M."/>
            <person name="Liu Y.C."/>
            <person name="Wu Y.W."/>
            <person name="Wang H.Y."/>
            <person name="Lin C.I."/>
            <person name="Wu C.S."/>
            <person name="Ke H.M."/>
            <person name="Chang L.Y."/>
            <person name="Hsu C.Y."/>
            <person name="Yang H.T."/>
            <person name="Sudianto E."/>
            <person name="Hsu M.H."/>
            <person name="Wu K.P."/>
            <person name="Wang L.N."/>
            <person name="Leebens-Mack J.H."/>
            <person name="Tsai I.J."/>
        </authorList>
    </citation>
    <scope>NUCLEOTIDE SEQUENCE [LARGE SCALE GENOMIC DNA]</scope>
    <source>
        <strain evidence="8">cv. Chaw 1501</strain>
        <tissue evidence="7">Young leaves</tissue>
    </source>
</reference>
<dbReference type="CDD" id="cd11446">
    <property type="entry name" value="bHLH_AtILR3_like"/>
    <property type="match status" value="1"/>
</dbReference>
<dbReference type="EMBL" id="QPKB01000003">
    <property type="protein sequence ID" value="RWR78399.1"/>
    <property type="molecule type" value="Genomic_DNA"/>
</dbReference>
<protein>
    <submittedName>
        <fullName evidence="7">Transcription factor bHLH47-like protein</fullName>
    </submittedName>
</protein>
<feature type="compositionally biased region" description="Low complexity" evidence="5">
    <location>
        <begin position="12"/>
        <end position="30"/>
    </location>
</feature>
<gene>
    <name evidence="7" type="ORF">CKAN_00692700</name>
</gene>
<evidence type="ECO:0000256" key="4">
    <source>
        <dbReference type="ARBA" id="ARBA00023242"/>
    </source>
</evidence>
<dbReference type="Proteomes" id="UP000283530">
    <property type="component" value="Unassembled WGS sequence"/>
</dbReference>
<keyword evidence="4" id="KW-0539">Nucleus</keyword>
<dbReference type="InterPro" id="IPR057075">
    <property type="entry name" value="bHLH_IRO3"/>
</dbReference>
<dbReference type="OrthoDB" id="1931098at2759"/>
<evidence type="ECO:0000256" key="5">
    <source>
        <dbReference type="SAM" id="MobiDB-lite"/>
    </source>
</evidence>
<dbReference type="Gene3D" id="4.10.280.10">
    <property type="entry name" value="Helix-loop-helix DNA-binding domain"/>
    <property type="match status" value="1"/>
</dbReference>
<evidence type="ECO:0000256" key="3">
    <source>
        <dbReference type="ARBA" id="ARBA00023163"/>
    </source>
</evidence>
<evidence type="ECO:0000259" key="6">
    <source>
        <dbReference type="PROSITE" id="PS50888"/>
    </source>
</evidence>
<dbReference type="InterPro" id="IPR036638">
    <property type="entry name" value="HLH_DNA-bd_sf"/>
</dbReference>
<evidence type="ECO:0000313" key="7">
    <source>
        <dbReference type="EMBL" id="RWR78399.1"/>
    </source>
</evidence>
<proteinExistence type="predicted"/>
<dbReference type="SUPFAM" id="SSF47459">
    <property type="entry name" value="HLH, helix-loop-helix DNA-binding domain"/>
    <property type="match status" value="1"/>
</dbReference>
<organism evidence="7 8">
    <name type="scientific">Cinnamomum micranthum f. kanehirae</name>
    <dbReference type="NCBI Taxonomy" id="337451"/>
    <lineage>
        <taxon>Eukaryota</taxon>
        <taxon>Viridiplantae</taxon>
        <taxon>Streptophyta</taxon>
        <taxon>Embryophyta</taxon>
        <taxon>Tracheophyta</taxon>
        <taxon>Spermatophyta</taxon>
        <taxon>Magnoliopsida</taxon>
        <taxon>Magnoliidae</taxon>
        <taxon>Laurales</taxon>
        <taxon>Lauraceae</taxon>
        <taxon>Cinnamomum</taxon>
    </lineage>
</organism>
<evidence type="ECO:0000313" key="8">
    <source>
        <dbReference type="Proteomes" id="UP000283530"/>
    </source>
</evidence>
<comment type="caution">
    <text evidence="7">The sequence shown here is derived from an EMBL/GenBank/DDBJ whole genome shotgun (WGS) entry which is preliminary data.</text>
</comment>
<dbReference type="GO" id="GO:0003677">
    <property type="term" value="F:DNA binding"/>
    <property type="evidence" value="ECO:0007669"/>
    <property type="project" value="UniProtKB-KW"/>
</dbReference>
<feature type="domain" description="BHLH" evidence="6">
    <location>
        <begin position="36"/>
        <end position="86"/>
    </location>
</feature>
<keyword evidence="8" id="KW-1185">Reference proteome</keyword>
<evidence type="ECO:0000256" key="2">
    <source>
        <dbReference type="ARBA" id="ARBA00023125"/>
    </source>
</evidence>
<evidence type="ECO:0000256" key="1">
    <source>
        <dbReference type="ARBA" id="ARBA00023015"/>
    </source>
</evidence>
<dbReference type="Pfam" id="PF23177">
    <property type="entry name" value="bHLH_IRO3"/>
    <property type="match status" value="1"/>
</dbReference>
<keyword evidence="1" id="KW-0805">Transcription regulation</keyword>
<dbReference type="GO" id="GO:0046983">
    <property type="term" value="F:protein dimerization activity"/>
    <property type="evidence" value="ECO:0007669"/>
    <property type="project" value="InterPro"/>
</dbReference>
<dbReference type="AlphaFoldDB" id="A0A443NIR3"/>
<keyword evidence="3" id="KW-0804">Transcription</keyword>
<dbReference type="PANTHER" id="PTHR47075">
    <property type="entry name" value="TRANSCRIPTION FACTOR BHLH47"/>
    <property type="match status" value="1"/>
</dbReference>
<sequence>MVSDLSLPMAAESNVVNENSVSSRSLPNKKNPGKVPKKIHKAEREKLKRDHLNELFLELGHVLEPGRQNNGKASILGDATRILRDLFAQVECLRKENVALVTESHYVTVEKNELKDETVVLGGEIEKLQNELQQRMRSEAGWCNGLGPVQSQHANLVSSFPEDRLSDDNASQPPPVVGPVFVLPFHPEVQAYQELDTVKALPSKPTSHVRRPQPRYPTPADTWPSQLLAHTGETQEAQIISSTSTSNGESGSSSE</sequence>
<name>A0A443NIR3_9MAGN</name>
<dbReference type="InterPro" id="IPR011598">
    <property type="entry name" value="bHLH_dom"/>
</dbReference>
<dbReference type="PANTHER" id="PTHR47075:SF9">
    <property type="entry name" value="TRANSCRIPTION FACTOR BHLH47"/>
    <property type="match status" value="1"/>
</dbReference>